<dbReference type="InterPro" id="IPR036388">
    <property type="entry name" value="WH-like_DNA-bd_sf"/>
</dbReference>
<dbReference type="InterPro" id="IPR002577">
    <property type="entry name" value="HTH_HxlR"/>
</dbReference>
<dbReference type="PROSITE" id="PS51118">
    <property type="entry name" value="HTH_HXLR"/>
    <property type="match status" value="1"/>
</dbReference>
<evidence type="ECO:0000256" key="1">
    <source>
        <dbReference type="ARBA" id="ARBA00023015"/>
    </source>
</evidence>
<evidence type="ECO:0000313" key="5">
    <source>
        <dbReference type="EMBL" id="AXC12310.1"/>
    </source>
</evidence>
<dbReference type="Gene3D" id="1.10.10.10">
    <property type="entry name" value="Winged helix-like DNA-binding domain superfamily/Winged helix DNA-binding domain"/>
    <property type="match status" value="1"/>
</dbReference>
<dbReference type="RefSeq" id="WP_114207556.1">
    <property type="nucleotide sequence ID" value="NZ_CP030840.1"/>
</dbReference>
<dbReference type="PANTHER" id="PTHR33204">
    <property type="entry name" value="TRANSCRIPTIONAL REGULATOR, MARR FAMILY"/>
    <property type="match status" value="1"/>
</dbReference>
<keyword evidence="2" id="KW-0238">DNA-binding</keyword>
<dbReference type="OrthoDB" id="9791143at2"/>
<dbReference type="Pfam" id="PF01638">
    <property type="entry name" value="HxlR"/>
    <property type="match status" value="1"/>
</dbReference>
<dbReference type="InterPro" id="IPR036390">
    <property type="entry name" value="WH_DNA-bd_sf"/>
</dbReference>
<accession>A0A2Z5FZZ0</accession>
<evidence type="ECO:0000256" key="3">
    <source>
        <dbReference type="ARBA" id="ARBA00023163"/>
    </source>
</evidence>
<gene>
    <name evidence="5" type="ORF">ACPOL_3008</name>
</gene>
<feature type="domain" description="HTH hxlR-type" evidence="4">
    <location>
        <begin position="15"/>
        <end position="114"/>
    </location>
</feature>
<evidence type="ECO:0000259" key="4">
    <source>
        <dbReference type="PROSITE" id="PS51118"/>
    </source>
</evidence>
<evidence type="ECO:0000256" key="2">
    <source>
        <dbReference type="ARBA" id="ARBA00023125"/>
    </source>
</evidence>
<keyword evidence="3" id="KW-0804">Transcription</keyword>
<reference evidence="5 6" key="1">
    <citation type="journal article" date="2018" name="Front. Microbiol.">
        <title>Hydrolytic Capabilities as a Key to Environmental Success: Chitinolytic and Cellulolytic Acidobacteria From Acidic Sub-arctic Soils and Boreal Peatlands.</title>
        <authorList>
            <person name="Belova S.E."/>
            <person name="Ravin N.V."/>
            <person name="Pankratov T.A."/>
            <person name="Rakitin A.L."/>
            <person name="Ivanova A.A."/>
            <person name="Beletsky A.V."/>
            <person name="Mardanov A.V."/>
            <person name="Sinninghe Damste J.S."/>
            <person name="Dedysh S.N."/>
        </authorList>
    </citation>
    <scope>NUCLEOTIDE SEQUENCE [LARGE SCALE GENOMIC DNA]</scope>
    <source>
        <strain evidence="5 6">SBC82</strain>
    </source>
</reference>
<evidence type="ECO:0000313" key="6">
    <source>
        <dbReference type="Proteomes" id="UP000253606"/>
    </source>
</evidence>
<protein>
    <submittedName>
        <fullName evidence="5">Transcriptional regulator, HxlR family</fullName>
    </submittedName>
</protein>
<dbReference type="KEGG" id="abas:ACPOL_3008"/>
<dbReference type="EMBL" id="CP030840">
    <property type="protein sequence ID" value="AXC12310.1"/>
    <property type="molecule type" value="Genomic_DNA"/>
</dbReference>
<dbReference type="PANTHER" id="PTHR33204:SF29">
    <property type="entry name" value="TRANSCRIPTIONAL REGULATOR"/>
    <property type="match status" value="1"/>
</dbReference>
<organism evidence="5 6">
    <name type="scientific">Acidisarcina polymorpha</name>
    <dbReference type="NCBI Taxonomy" id="2211140"/>
    <lineage>
        <taxon>Bacteria</taxon>
        <taxon>Pseudomonadati</taxon>
        <taxon>Acidobacteriota</taxon>
        <taxon>Terriglobia</taxon>
        <taxon>Terriglobales</taxon>
        <taxon>Acidobacteriaceae</taxon>
        <taxon>Acidisarcina</taxon>
    </lineage>
</organism>
<dbReference type="GO" id="GO:0003677">
    <property type="term" value="F:DNA binding"/>
    <property type="evidence" value="ECO:0007669"/>
    <property type="project" value="UniProtKB-KW"/>
</dbReference>
<dbReference type="SUPFAM" id="SSF46785">
    <property type="entry name" value="Winged helix' DNA-binding domain"/>
    <property type="match status" value="1"/>
</dbReference>
<sequence>MRTRRFKNYELETGCGVEACLEVIGGKWKGLILHHLMEHGTLRFSQIQKLKPALSPRILTSQLRELENDGVILRKVYPVVPPKVEYSLSSAGESLRGVVQAMQTWGDRFIIGANTPVKPNERSQEITK</sequence>
<dbReference type="Proteomes" id="UP000253606">
    <property type="component" value="Chromosome"/>
</dbReference>
<keyword evidence="6" id="KW-1185">Reference proteome</keyword>
<name>A0A2Z5FZZ0_9BACT</name>
<keyword evidence="1" id="KW-0805">Transcription regulation</keyword>
<dbReference type="AlphaFoldDB" id="A0A2Z5FZZ0"/>
<proteinExistence type="predicted"/>